<accession>A0A267MHW7</accession>
<keyword evidence="1" id="KW-0472">Membrane</keyword>
<sequence>MKIFKYLLMFIVPLYLLLVSIEYYSFNERFYESEFKKNNISERTNINERDLRIIGRGIIDYIKGDGDNLELKIASLNYKEVFREEEKSHMLDVKRIYAYGSKVKNAIFILMIIIILILFLKNKKTLLEGLVGAGIFSISFVAILFLMISIDYYKYFTYFHKLFFKDGTWTFDEKESLLINILPLDFFQHITVRIVLMFLISSLLVSVTSYIIKKNKLPS</sequence>
<name>A0A267MHW7_9FIRM</name>
<keyword evidence="1" id="KW-0812">Transmembrane</keyword>
<dbReference type="NCBIfam" id="TIGR01906">
    <property type="entry name" value="integ_TIGR01906"/>
    <property type="match status" value="1"/>
</dbReference>
<protein>
    <submittedName>
        <fullName evidence="2">TIGR01906 family membrane protein</fullName>
    </submittedName>
</protein>
<feature type="transmembrane region" description="Helical" evidence="1">
    <location>
        <begin position="103"/>
        <end position="120"/>
    </location>
</feature>
<evidence type="ECO:0000256" key="1">
    <source>
        <dbReference type="SAM" id="Phobius"/>
    </source>
</evidence>
<reference evidence="2 3" key="1">
    <citation type="submission" date="2017-06" db="EMBL/GenBank/DDBJ databases">
        <title>Draft genome sequence of anaerobic fermentative bacterium Anaeromicrobium sediminis DY2726D isolated from West Pacific Ocean sediments.</title>
        <authorList>
            <person name="Zeng X."/>
        </authorList>
    </citation>
    <scope>NUCLEOTIDE SEQUENCE [LARGE SCALE GENOMIC DNA]</scope>
    <source>
        <strain evidence="2 3">DY2726D</strain>
    </source>
</reference>
<evidence type="ECO:0000313" key="2">
    <source>
        <dbReference type="EMBL" id="PAB58528.1"/>
    </source>
</evidence>
<feature type="transmembrane region" description="Helical" evidence="1">
    <location>
        <begin position="127"/>
        <end position="150"/>
    </location>
</feature>
<proteinExistence type="predicted"/>
<dbReference type="Pfam" id="PF07314">
    <property type="entry name" value="Lit"/>
    <property type="match status" value="1"/>
</dbReference>
<evidence type="ECO:0000313" key="3">
    <source>
        <dbReference type="Proteomes" id="UP000216024"/>
    </source>
</evidence>
<keyword evidence="3" id="KW-1185">Reference proteome</keyword>
<dbReference type="InterPro" id="IPR010178">
    <property type="entry name" value="Lit"/>
</dbReference>
<dbReference type="Proteomes" id="UP000216024">
    <property type="component" value="Unassembled WGS sequence"/>
</dbReference>
<feature type="transmembrane region" description="Helical" evidence="1">
    <location>
        <begin position="7"/>
        <end position="26"/>
    </location>
</feature>
<dbReference type="EMBL" id="NIBG01000014">
    <property type="protein sequence ID" value="PAB58528.1"/>
    <property type="molecule type" value="Genomic_DNA"/>
</dbReference>
<keyword evidence="1" id="KW-1133">Transmembrane helix</keyword>
<organism evidence="2 3">
    <name type="scientific">Anaeromicrobium sediminis</name>
    <dbReference type="NCBI Taxonomy" id="1478221"/>
    <lineage>
        <taxon>Bacteria</taxon>
        <taxon>Bacillati</taxon>
        <taxon>Bacillota</taxon>
        <taxon>Clostridia</taxon>
        <taxon>Peptostreptococcales</taxon>
        <taxon>Thermotaleaceae</taxon>
        <taxon>Anaeromicrobium</taxon>
    </lineage>
</organism>
<feature type="transmembrane region" description="Helical" evidence="1">
    <location>
        <begin position="190"/>
        <end position="212"/>
    </location>
</feature>
<dbReference type="RefSeq" id="WP_095134470.1">
    <property type="nucleotide sequence ID" value="NZ_NIBG01000014.1"/>
</dbReference>
<gene>
    <name evidence="2" type="ORF">CCE28_14580</name>
</gene>
<comment type="caution">
    <text evidence="2">The sequence shown here is derived from an EMBL/GenBank/DDBJ whole genome shotgun (WGS) entry which is preliminary data.</text>
</comment>
<dbReference type="AlphaFoldDB" id="A0A267MHW7"/>
<dbReference type="OrthoDB" id="9813051at2"/>